<evidence type="ECO:0000313" key="8">
    <source>
        <dbReference type="EMBL" id="VAX37639.1"/>
    </source>
</evidence>
<evidence type="ECO:0000256" key="6">
    <source>
        <dbReference type="SAM" id="Phobius"/>
    </source>
</evidence>
<dbReference type="AlphaFoldDB" id="A0A3B1D5Z9"/>
<feature type="transmembrane region" description="Helical" evidence="6">
    <location>
        <begin position="54"/>
        <end position="76"/>
    </location>
</feature>
<organism evidence="8">
    <name type="scientific">hydrothermal vent metagenome</name>
    <dbReference type="NCBI Taxonomy" id="652676"/>
    <lineage>
        <taxon>unclassified sequences</taxon>
        <taxon>metagenomes</taxon>
        <taxon>ecological metagenomes</taxon>
    </lineage>
</organism>
<feature type="transmembrane region" description="Helical" evidence="6">
    <location>
        <begin position="256"/>
        <end position="278"/>
    </location>
</feature>
<evidence type="ECO:0000256" key="4">
    <source>
        <dbReference type="ARBA" id="ARBA00022989"/>
    </source>
</evidence>
<evidence type="ECO:0000256" key="3">
    <source>
        <dbReference type="ARBA" id="ARBA00022692"/>
    </source>
</evidence>
<sequence length="287" mass="31405">MATEFTTAPTIEARPEFADILRQEEHFSTGESDNASEKINGWFDKLMIQSGLEIAPSMLLLTCICSAILVGGLAFVLQENMLTTGVGAGLGAMIPIGIAMLIRNRRQKTMMNQMPGMIEELSRAAKTGRSINQCFEQVADDTDSPLGDELKRTAAKSKLGVPLPQALSGMWDRTGLVSLNLLSTALTVHHSTGGNIVRVLNRLQKSVQDRIAFQGRLRSATASSRATAILMLLIPPAVLLFFIIRDPSYMTNLLEVRWGRILTMVAVVLQIIGTVWILRVLKKSKQA</sequence>
<keyword evidence="5 6" id="KW-0472">Membrane</keyword>
<feature type="transmembrane region" description="Helical" evidence="6">
    <location>
        <begin position="226"/>
        <end position="244"/>
    </location>
</feature>
<feature type="transmembrane region" description="Helical" evidence="6">
    <location>
        <begin position="82"/>
        <end position="102"/>
    </location>
</feature>
<dbReference type="InterPro" id="IPR042094">
    <property type="entry name" value="T2SS_GspF_sf"/>
</dbReference>
<evidence type="ECO:0000256" key="5">
    <source>
        <dbReference type="ARBA" id="ARBA00023136"/>
    </source>
</evidence>
<keyword evidence="2" id="KW-1003">Cell membrane</keyword>
<accession>A0A3B1D5Z9</accession>
<reference evidence="8" key="1">
    <citation type="submission" date="2018-06" db="EMBL/GenBank/DDBJ databases">
        <authorList>
            <person name="Zhirakovskaya E."/>
        </authorList>
    </citation>
    <scope>NUCLEOTIDE SEQUENCE</scope>
</reference>
<evidence type="ECO:0000256" key="2">
    <source>
        <dbReference type="ARBA" id="ARBA00022475"/>
    </source>
</evidence>
<comment type="subcellular location">
    <subcellularLocation>
        <location evidence="1">Cell membrane</location>
        <topology evidence="1">Multi-pass membrane protein</topology>
    </subcellularLocation>
</comment>
<feature type="domain" description="Type II secretion system protein GspF" evidence="7">
    <location>
        <begin position="118"/>
        <end position="243"/>
    </location>
</feature>
<keyword evidence="4 6" id="KW-1133">Transmembrane helix</keyword>
<gene>
    <name evidence="8" type="ORF">MNBD_PLANCTO02-2091</name>
</gene>
<dbReference type="GO" id="GO:0005886">
    <property type="term" value="C:plasma membrane"/>
    <property type="evidence" value="ECO:0007669"/>
    <property type="project" value="UniProtKB-SubCell"/>
</dbReference>
<protein>
    <recommendedName>
        <fullName evidence="7">Type II secretion system protein GspF domain-containing protein</fullName>
    </recommendedName>
</protein>
<dbReference type="Pfam" id="PF00482">
    <property type="entry name" value="T2SSF"/>
    <property type="match status" value="1"/>
</dbReference>
<dbReference type="InterPro" id="IPR018076">
    <property type="entry name" value="T2SS_GspF_dom"/>
</dbReference>
<evidence type="ECO:0000259" key="7">
    <source>
        <dbReference type="Pfam" id="PF00482"/>
    </source>
</evidence>
<evidence type="ECO:0000256" key="1">
    <source>
        <dbReference type="ARBA" id="ARBA00004651"/>
    </source>
</evidence>
<dbReference type="EMBL" id="UOGL01000135">
    <property type="protein sequence ID" value="VAX37639.1"/>
    <property type="molecule type" value="Genomic_DNA"/>
</dbReference>
<dbReference type="PANTHER" id="PTHR35007:SF1">
    <property type="entry name" value="PILUS ASSEMBLY PROTEIN"/>
    <property type="match status" value="1"/>
</dbReference>
<proteinExistence type="predicted"/>
<keyword evidence="3 6" id="KW-0812">Transmembrane</keyword>
<name>A0A3B1D5Z9_9ZZZZ</name>
<dbReference type="Gene3D" id="1.20.81.30">
    <property type="entry name" value="Type II secretion system (T2SS), domain F"/>
    <property type="match status" value="1"/>
</dbReference>
<dbReference type="PANTHER" id="PTHR35007">
    <property type="entry name" value="INTEGRAL MEMBRANE PROTEIN-RELATED"/>
    <property type="match status" value="1"/>
</dbReference>